<protein>
    <submittedName>
        <fullName evidence="6">Glycosyltransferase family 34 protein</fullName>
    </submittedName>
</protein>
<evidence type="ECO:0000256" key="4">
    <source>
        <dbReference type="SAM" id="MobiDB-lite"/>
    </source>
</evidence>
<dbReference type="OrthoDB" id="407658at2759"/>
<dbReference type="STRING" id="97972.A0A2V1DKT0"/>
<dbReference type="InterPro" id="IPR008630">
    <property type="entry name" value="Glyco_trans_34"/>
</dbReference>
<keyword evidence="5" id="KW-0812">Transmembrane</keyword>
<dbReference type="Pfam" id="PF05637">
    <property type="entry name" value="Glyco_transf_34"/>
    <property type="match status" value="1"/>
</dbReference>
<keyword evidence="5" id="KW-1133">Transmembrane helix</keyword>
<dbReference type="InterPro" id="IPR029044">
    <property type="entry name" value="Nucleotide-diphossugar_trans"/>
</dbReference>
<evidence type="ECO:0000313" key="7">
    <source>
        <dbReference type="Proteomes" id="UP000244855"/>
    </source>
</evidence>
<dbReference type="PANTHER" id="PTHR31306:SF8">
    <property type="entry name" value="GLYCOSYLTRANSFERASE FAMILY 34 PROTEIN"/>
    <property type="match status" value="1"/>
</dbReference>
<dbReference type="Proteomes" id="UP000244855">
    <property type="component" value="Unassembled WGS sequence"/>
</dbReference>
<accession>A0A2V1DKT0</accession>
<dbReference type="GO" id="GO:0016757">
    <property type="term" value="F:glycosyltransferase activity"/>
    <property type="evidence" value="ECO:0007669"/>
    <property type="project" value="UniProtKB-KW"/>
</dbReference>
<organism evidence="6 7">
    <name type="scientific">Periconia macrospinosa</name>
    <dbReference type="NCBI Taxonomy" id="97972"/>
    <lineage>
        <taxon>Eukaryota</taxon>
        <taxon>Fungi</taxon>
        <taxon>Dikarya</taxon>
        <taxon>Ascomycota</taxon>
        <taxon>Pezizomycotina</taxon>
        <taxon>Dothideomycetes</taxon>
        <taxon>Pleosporomycetidae</taxon>
        <taxon>Pleosporales</taxon>
        <taxon>Massarineae</taxon>
        <taxon>Periconiaceae</taxon>
        <taxon>Periconia</taxon>
    </lineage>
</organism>
<dbReference type="GO" id="GO:0000139">
    <property type="term" value="C:Golgi membrane"/>
    <property type="evidence" value="ECO:0007669"/>
    <property type="project" value="TreeGrafter"/>
</dbReference>
<proteinExistence type="inferred from homology"/>
<dbReference type="PANTHER" id="PTHR31306">
    <property type="entry name" value="ALPHA-1,6-MANNOSYLTRANSFERASE MNN11-RELATED"/>
    <property type="match status" value="1"/>
</dbReference>
<sequence>MASASFNRPLCRRALIAVCSAILTIYIFLFTRPLPPASTSHSSLYGPRQSDVGSKPLQSPKKDADDKGHAHFNANGKSKVKDLYSDWRSNPSYLISHGSTTCMQPISSYTHSKARTTRRLCDMHSPFNLTTTPSRSPRIAALIAHYGSDRAYGPALQTHLLHGLVHEHEVHVLCDPIVDAVWNKPAFLLKLMMEEMMKPEEKRLEWIFWSDRDTMILDQCRPISSFLPPQRSTQDPPRPTPTPGLFTRLLFKIGLGSSGSNGPKNVHLLIANDKNGLNAGIFLLRVSHTSISFLTAILSYPTHHRKTRLRFKEQTAMSLLISTPEFRPHIQIVPQHWFNSYTGATVFAERMNTTGLEGGFREGYVRRGDFLVHFAGNKKKEQNVKQWAEMLDKEGVVWANKGGIQRDGHQEVTKFWKDLGY</sequence>
<gene>
    <name evidence="6" type="ORF">DM02DRAFT_684385</name>
</gene>
<keyword evidence="3 6" id="KW-0808">Transferase</keyword>
<dbReference type="GO" id="GO:0006487">
    <property type="term" value="P:protein N-linked glycosylation"/>
    <property type="evidence" value="ECO:0007669"/>
    <property type="project" value="TreeGrafter"/>
</dbReference>
<comment type="similarity">
    <text evidence="1">Belongs to the glycosyltransferase 34 family.</text>
</comment>
<evidence type="ECO:0000256" key="5">
    <source>
        <dbReference type="SAM" id="Phobius"/>
    </source>
</evidence>
<dbReference type="EMBL" id="KZ805429">
    <property type="protein sequence ID" value="PVH97744.1"/>
    <property type="molecule type" value="Genomic_DNA"/>
</dbReference>
<dbReference type="AlphaFoldDB" id="A0A2V1DKT0"/>
<keyword evidence="2" id="KW-0328">Glycosyltransferase</keyword>
<evidence type="ECO:0000256" key="2">
    <source>
        <dbReference type="ARBA" id="ARBA00022676"/>
    </source>
</evidence>
<evidence type="ECO:0000256" key="3">
    <source>
        <dbReference type="ARBA" id="ARBA00022679"/>
    </source>
</evidence>
<name>A0A2V1DKT0_9PLEO</name>
<feature type="transmembrane region" description="Helical" evidence="5">
    <location>
        <begin position="12"/>
        <end position="30"/>
    </location>
</feature>
<reference evidence="6 7" key="1">
    <citation type="journal article" date="2018" name="Sci. Rep.">
        <title>Comparative genomics provides insights into the lifestyle and reveals functional heterogeneity of dark septate endophytic fungi.</title>
        <authorList>
            <person name="Knapp D.G."/>
            <person name="Nemeth J.B."/>
            <person name="Barry K."/>
            <person name="Hainaut M."/>
            <person name="Henrissat B."/>
            <person name="Johnson J."/>
            <person name="Kuo A."/>
            <person name="Lim J.H.P."/>
            <person name="Lipzen A."/>
            <person name="Nolan M."/>
            <person name="Ohm R.A."/>
            <person name="Tamas L."/>
            <person name="Grigoriev I.V."/>
            <person name="Spatafora J.W."/>
            <person name="Nagy L.G."/>
            <person name="Kovacs G.M."/>
        </authorList>
    </citation>
    <scope>NUCLEOTIDE SEQUENCE [LARGE SCALE GENOMIC DNA]</scope>
    <source>
        <strain evidence="6 7">DSE2036</strain>
    </source>
</reference>
<feature type="region of interest" description="Disordered" evidence="4">
    <location>
        <begin position="38"/>
        <end position="74"/>
    </location>
</feature>
<evidence type="ECO:0000313" key="6">
    <source>
        <dbReference type="EMBL" id="PVH97744.1"/>
    </source>
</evidence>
<keyword evidence="7" id="KW-1185">Reference proteome</keyword>
<keyword evidence="5" id="KW-0472">Membrane</keyword>
<evidence type="ECO:0000256" key="1">
    <source>
        <dbReference type="ARBA" id="ARBA00005664"/>
    </source>
</evidence>
<dbReference type="SUPFAM" id="SSF53448">
    <property type="entry name" value="Nucleotide-diphospho-sugar transferases"/>
    <property type="match status" value="1"/>
</dbReference>
<feature type="compositionally biased region" description="Basic and acidic residues" evidence="4">
    <location>
        <begin position="60"/>
        <end position="69"/>
    </location>
</feature>